<protein>
    <submittedName>
        <fullName evidence="2">Uncharacterized protein</fullName>
    </submittedName>
</protein>
<accession>A9CUK8</accession>
<organism evidence="2 3">
    <name type="scientific">Hoeflea phototrophica (strain DSM 17068 / NCIMB 14078 / DFL-43)</name>
    <dbReference type="NCBI Taxonomy" id="411684"/>
    <lineage>
        <taxon>Bacteria</taxon>
        <taxon>Pseudomonadati</taxon>
        <taxon>Pseudomonadota</taxon>
        <taxon>Alphaproteobacteria</taxon>
        <taxon>Hyphomicrobiales</taxon>
        <taxon>Rhizobiaceae</taxon>
        <taxon>Hoeflea</taxon>
    </lineage>
</organism>
<keyword evidence="1" id="KW-0812">Transmembrane</keyword>
<feature type="transmembrane region" description="Helical" evidence="1">
    <location>
        <begin position="59"/>
        <end position="76"/>
    </location>
</feature>
<dbReference type="eggNOG" id="ENOG5033HHG">
    <property type="taxonomic scope" value="Bacteria"/>
</dbReference>
<dbReference type="Proteomes" id="UP000004291">
    <property type="component" value="Chromosome"/>
</dbReference>
<evidence type="ECO:0000256" key="1">
    <source>
        <dbReference type="SAM" id="Phobius"/>
    </source>
</evidence>
<gene>
    <name evidence="2" type="ORF">HPDFL43_18562</name>
</gene>
<comment type="caution">
    <text evidence="2">The sequence shown here is derived from an EMBL/GenBank/DDBJ whole genome shotgun (WGS) entry which is preliminary data.</text>
</comment>
<evidence type="ECO:0000313" key="3">
    <source>
        <dbReference type="Proteomes" id="UP000004291"/>
    </source>
</evidence>
<keyword evidence="1" id="KW-0472">Membrane</keyword>
<dbReference type="EMBL" id="ABIA03000005">
    <property type="protein sequence ID" value="EDQ35225.1"/>
    <property type="molecule type" value="Genomic_DNA"/>
</dbReference>
<sequence length="81" mass="8784">MKDDDEKVREARRTLDRIGQEGGLSATPAMKSAANSVRDHFSAADADKADPAELWGTRIARALALVALVGLVWFLFGQLSQ</sequence>
<dbReference type="RefSeq" id="WP_007199456.1">
    <property type="nucleotide sequence ID" value="NZ_CM002917.1"/>
</dbReference>
<dbReference type="STRING" id="411684.HPDFL43_18562"/>
<dbReference type="OrthoDB" id="8449218at2"/>
<reference evidence="2 3" key="2">
    <citation type="submission" date="2012-06" db="EMBL/GenBank/DDBJ databases">
        <authorList>
            <person name="Fiebig A."/>
        </authorList>
    </citation>
    <scope>NUCLEOTIDE SEQUENCE [LARGE SCALE GENOMIC DNA]</scope>
    <source>
        <strain evidence="2 3">DFL-43</strain>
    </source>
</reference>
<dbReference type="AlphaFoldDB" id="A9CUK8"/>
<keyword evidence="3" id="KW-1185">Reference proteome</keyword>
<reference evidence="2 3" key="1">
    <citation type="submission" date="2007-10" db="EMBL/GenBank/DDBJ databases">
        <authorList>
            <person name="Wagner-Dobler I."/>
            <person name="Ferriera S."/>
            <person name="Johnson J."/>
            <person name="Kravitz S."/>
            <person name="Beeson K."/>
            <person name="Sutton G."/>
            <person name="Rogers Y.-H."/>
            <person name="Friedman R."/>
            <person name="Frazier M."/>
            <person name="Venter J.C."/>
        </authorList>
    </citation>
    <scope>NUCLEOTIDE SEQUENCE [LARGE SCALE GENOMIC DNA]</scope>
    <source>
        <strain evidence="2 3">DFL-43</strain>
    </source>
</reference>
<evidence type="ECO:0000313" key="2">
    <source>
        <dbReference type="EMBL" id="EDQ35225.1"/>
    </source>
</evidence>
<proteinExistence type="predicted"/>
<name>A9CUK8_HOEPD</name>
<keyword evidence="1" id="KW-1133">Transmembrane helix</keyword>
<dbReference type="HOGENOM" id="CLU_170143_0_0_5"/>